<dbReference type="InterPro" id="IPR013785">
    <property type="entry name" value="Aldolase_TIM"/>
</dbReference>
<evidence type="ECO:0000256" key="1">
    <source>
        <dbReference type="ARBA" id="ARBA00001255"/>
    </source>
</evidence>
<dbReference type="Pfam" id="PF02065">
    <property type="entry name" value="Melibiase"/>
    <property type="match status" value="1"/>
</dbReference>
<feature type="domain" description="Glycosyl hydrolase family 36 N-terminal" evidence="6">
    <location>
        <begin position="81"/>
        <end position="146"/>
    </location>
</feature>
<evidence type="ECO:0000256" key="2">
    <source>
        <dbReference type="ARBA" id="ARBA00011881"/>
    </source>
</evidence>
<dbReference type="InterPro" id="IPR017853">
    <property type="entry name" value="GH"/>
</dbReference>
<dbReference type="AlphaFoldDB" id="A0A5N5WQT4"/>
<evidence type="ECO:0000256" key="4">
    <source>
        <dbReference type="ARBA" id="ARBA00022801"/>
    </source>
</evidence>
<keyword evidence="5" id="KW-0326">Glycosidase</keyword>
<proteinExistence type="predicted"/>
<evidence type="ECO:0000256" key="3">
    <source>
        <dbReference type="ARBA" id="ARBA00012755"/>
    </source>
</evidence>
<comment type="subunit">
    <text evidence="2">Homotetramer.</text>
</comment>
<gene>
    <name evidence="7" type="ORF">BDV29DRAFT_181481</name>
</gene>
<accession>A0A5N5WQT4</accession>
<dbReference type="Pfam" id="PF16875">
    <property type="entry name" value="Glyco_hydro_36N"/>
    <property type="match status" value="1"/>
</dbReference>
<protein>
    <recommendedName>
        <fullName evidence="3">alpha-galactosidase</fullName>
        <ecNumber evidence="3">3.2.1.22</ecNumber>
    </recommendedName>
</protein>
<dbReference type="EMBL" id="ML732314">
    <property type="protein sequence ID" value="KAB8070107.1"/>
    <property type="molecule type" value="Genomic_DNA"/>
</dbReference>
<dbReference type="PANTHER" id="PTHR43053">
    <property type="entry name" value="GLYCOSIDASE FAMILY 31"/>
    <property type="match status" value="1"/>
</dbReference>
<dbReference type="OrthoDB" id="5795902at2759"/>
<dbReference type="InterPro" id="IPR038417">
    <property type="entry name" value="Alpga-gal_N_sf"/>
</dbReference>
<dbReference type="InterPro" id="IPR031704">
    <property type="entry name" value="Glyco_hydro_36_N"/>
</dbReference>
<dbReference type="EC" id="3.2.1.22" evidence="3"/>
<keyword evidence="4 7" id="KW-0378">Hydrolase</keyword>
<keyword evidence="8" id="KW-1185">Reference proteome</keyword>
<dbReference type="PRINTS" id="PR00743">
    <property type="entry name" value="GLHYDRLASE36"/>
</dbReference>
<evidence type="ECO:0000256" key="5">
    <source>
        <dbReference type="ARBA" id="ARBA00023295"/>
    </source>
</evidence>
<evidence type="ECO:0000313" key="7">
    <source>
        <dbReference type="EMBL" id="KAB8070107.1"/>
    </source>
</evidence>
<dbReference type="SUPFAM" id="SSF51445">
    <property type="entry name" value="(Trans)glycosidases"/>
    <property type="match status" value="1"/>
</dbReference>
<comment type="catalytic activity">
    <reaction evidence="1">
        <text>Hydrolysis of terminal, non-reducing alpha-D-galactose residues in alpha-D-galactosides, including galactose oligosaccharides, galactomannans and galactolipids.</text>
        <dbReference type="EC" id="3.2.1.22"/>
    </reaction>
</comment>
<dbReference type="InterPro" id="IPR002252">
    <property type="entry name" value="Glyco_hydro_36"/>
</dbReference>
<dbReference type="GO" id="GO:0016052">
    <property type="term" value="P:carbohydrate catabolic process"/>
    <property type="evidence" value="ECO:0007669"/>
    <property type="project" value="InterPro"/>
</dbReference>
<reference evidence="7 8" key="1">
    <citation type="submission" date="2019-04" db="EMBL/GenBank/DDBJ databases">
        <title>Friends and foes A comparative genomics study of 23 Aspergillus species from section Flavi.</title>
        <authorList>
            <consortium name="DOE Joint Genome Institute"/>
            <person name="Kjaerbolling I."/>
            <person name="Vesth T."/>
            <person name="Frisvad J.C."/>
            <person name="Nybo J.L."/>
            <person name="Theobald S."/>
            <person name="Kildgaard S."/>
            <person name="Isbrandt T."/>
            <person name="Kuo A."/>
            <person name="Sato A."/>
            <person name="Lyhne E.K."/>
            <person name="Kogle M.E."/>
            <person name="Wiebenga A."/>
            <person name="Kun R.S."/>
            <person name="Lubbers R.J."/>
            <person name="Makela M.R."/>
            <person name="Barry K."/>
            <person name="Chovatia M."/>
            <person name="Clum A."/>
            <person name="Daum C."/>
            <person name="Haridas S."/>
            <person name="He G."/>
            <person name="LaButti K."/>
            <person name="Lipzen A."/>
            <person name="Mondo S."/>
            <person name="Riley R."/>
            <person name="Salamov A."/>
            <person name="Simmons B.A."/>
            <person name="Magnuson J.K."/>
            <person name="Henrissat B."/>
            <person name="Mortensen U.H."/>
            <person name="Larsen T.O."/>
            <person name="Devries R.P."/>
            <person name="Grigoriev I.V."/>
            <person name="Machida M."/>
            <person name="Baker S.E."/>
            <person name="Andersen M.R."/>
        </authorList>
    </citation>
    <scope>NUCLEOTIDE SEQUENCE [LARGE SCALE GENOMIC DNA]</scope>
    <source>
        <strain evidence="7 8">CBS 151.66</strain>
    </source>
</reference>
<dbReference type="PANTHER" id="PTHR43053:SF3">
    <property type="entry name" value="ALPHA-GALACTOSIDASE C-RELATED"/>
    <property type="match status" value="1"/>
</dbReference>
<dbReference type="Proteomes" id="UP000326565">
    <property type="component" value="Unassembled WGS sequence"/>
</dbReference>
<dbReference type="GO" id="GO:0004557">
    <property type="term" value="F:alpha-galactosidase activity"/>
    <property type="evidence" value="ECO:0007669"/>
    <property type="project" value="UniProtKB-EC"/>
</dbReference>
<dbReference type="Gene3D" id="3.20.20.70">
    <property type="entry name" value="Aldolase class I"/>
    <property type="match status" value="1"/>
</dbReference>
<dbReference type="InterPro" id="IPR050985">
    <property type="entry name" value="Alpha-glycosidase_related"/>
</dbReference>
<organism evidence="7 8">
    <name type="scientific">Aspergillus leporis</name>
    <dbReference type="NCBI Taxonomy" id="41062"/>
    <lineage>
        <taxon>Eukaryota</taxon>
        <taxon>Fungi</taxon>
        <taxon>Dikarya</taxon>
        <taxon>Ascomycota</taxon>
        <taxon>Pezizomycotina</taxon>
        <taxon>Eurotiomycetes</taxon>
        <taxon>Eurotiomycetidae</taxon>
        <taxon>Eurotiales</taxon>
        <taxon>Aspergillaceae</taxon>
        <taxon>Aspergillus</taxon>
        <taxon>Aspergillus subgen. Circumdati</taxon>
    </lineage>
</organism>
<evidence type="ECO:0000313" key="8">
    <source>
        <dbReference type="Proteomes" id="UP000326565"/>
    </source>
</evidence>
<sequence>MSFSKTITLQSDALRVNIFIDEHGSTFLQKVLPLPGFSRPAVSKYFANSFAPLVEARLAGEGTAKHKSSKSLIATYVGARMLYQSHQIEQQENSSTLHITLADPVSKVTVIAHLTIYKGIPVLRATSTIRNESNAEIVVTQLSSLVLGGLTTGSEKWWADYVLSVPNNSWFREAQWIDHDLPSLGIDDYGVYGRPEEHAASLAHYSVSNRGTFSTEGHLPMGLLKRNDNAETWLWQVENNGSWRWEVGDWKDSVYLAAGGPVETDHDWRQTLSPGQEFTTVPVSLCHVLDNYEKAFAAMTSYRRQMRRKHQDHERLPIIFNDYMNCLMGDPTDQKIMALVDPVVQAGAEYFVIDAGWYADDSGWWDDVGLWEPSKKRFPMGFKELLSQLKSKGLIPGVWIEPEVIGIRSVVANQLPHDAFFQRNGQRIVEKGRFQLDYRHPAVRERLHSIIHRLVTEYGVGYFKFDYNIEVTQGTDIDCSSPGSGQLDHNRAYLIWVNELHDRFPGLLIENCSSGAQRMDYAMLAVHALQSSSDQQDPDRYAAIVAALPTAVTPEQSATWAYPQPEWDDETNAMTVVNSLLGRIHLSGRLDILKPHQFELVKQGMDVYRTIRADLATAQAFWPLGLPNWHDEWIALGMAAQTSEKHDSGVYYVAVWRRGGSDSVELPIPALLDCSVSRQVLYPPNFPSELSWEQTRGVLHIHTPSKISARLLKLTINQT</sequence>
<dbReference type="CDD" id="cd14791">
    <property type="entry name" value="GH36"/>
    <property type="match status" value="1"/>
</dbReference>
<name>A0A5N5WQT4_9EURO</name>
<evidence type="ECO:0000259" key="6">
    <source>
        <dbReference type="Pfam" id="PF16875"/>
    </source>
</evidence>
<dbReference type="Gene3D" id="2.70.98.60">
    <property type="entry name" value="alpha-galactosidase from lactobacil brevis"/>
    <property type="match status" value="1"/>
</dbReference>